<keyword evidence="19" id="KW-1185">Reference proteome</keyword>
<dbReference type="OrthoDB" id="9803420at2"/>
<evidence type="ECO:0000256" key="8">
    <source>
        <dbReference type="ARBA" id="ARBA00022490"/>
    </source>
</evidence>
<evidence type="ECO:0000256" key="3">
    <source>
        <dbReference type="ARBA" id="ARBA00004065"/>
    </source>
</evidence>
<evidence type="ECO:0000256" key="11">
    <source>
        <dbReference type="ARBA" id="ARBA00022759"/>
    </source>
</evidence>
<accession>A0A5B8FXU1</accession>
<evidence type="ECO:0000256" key="5">
    <source>
        <dbReference type="ARBA" id="ARBA00007383"/>
    </source>
</evidence>
<evidence type="ECO:0000256" key="16">
    <source>
        <dbReference type="RuleBase" id="RU003515"/>
    </source>
</evidence>
<evidence type="ECO:0000256" key="10">
    <source>
        <dbReference type="ARBA" id="ARBA00022723"/>
    </source>
</evidence>
<feature type="binding site" evidence="14 15">
    <location>
        <position position="111"/>
    </location>
    <ligand>
        <name>a divalent metal cation</name>
        <dbReference type="ChEBI" id="CHEBI:60240"/>
    </ligand>
</feature>
<keyword evidence="13 14" id="KW-0464">Manganese</keyword>
<sequence>MKTLPDLSFETRCGPGVIGIDEVGRGPWAGPVVAAAVMLEGVLPEGVNDSKLLSARRRAALHDTIRAQALVGVGEATVEEIEQLNISQATALAMRRAVEALGVKPSFALIDGNRIPGGLPCPAEAIVRGDALCASIAAASVIAKVTRDRAMAALALEHPGYGWERNVGYGTAQHRAALLELGVTAHHRRTFKPIHKMLYEEQALTH</sequence>
<feature type="binding site" evidence="14 15">
    <location>
        <position position="22"/>
    </location>
    <ligand>
        <name>a divalent metal cation</name>
        <dbReference type="ChEBI" id="CHEBI:60240"/>
    </ligand>
</feature>
<evidence type="ECO:0000256" key="2">
    <source>
        <dbReference type="ARBA" id="ARBA00001946"/>
    </source>
</evidence>
<dbReference type="NCBIfam" id="NF000595">
    <property type="entry name" value="PRK00015.1-3"/>
    <property type="match status" value="1"/>
</dbReference>
<comment type="cofactor">
    <cofactor evidence="2">
        <name>Mg(2+)</name>
        <dbReference type="ChEBI" id="CHEBI:18420"/>
    </cofactor>
</comment>
<dbReference type="Pfam" id="PF01351">
    <property type="entry name" value="RNase_HII"/>
    <property type="match status" value="1"/>
</dbReference>
<protein>
    <recommendedName>
        <fullName evidence="7 14">Ribonuclease HII</fullName>
        <shortName evidence="14">RNase HII</shortName>
        <ecNumber evidence="6 14">3.1.26.4</ecNumber>
    </recommendedName>
</protein>
<dbReference type="InterPro" id="IPR036397">
    <property type="entry name" value="RNaseH_sf"/>
</dbReference>
<reference evidence="18 19" key="1">
    <citation type="submission" date="2019-06" db="EMBL/GenBank/DDBJ databases">
        <title>Genome sequence of Rhodobacteraceae bacterium D4M1.</title>
        <authorList>
            <person name="Cao J."/>
        </authorList>
    </citation>
    <scope>NUCLEOTIDE SEQUENCE [LARGE SCALE GENOMIC DNA]</scope>
    <source>
        <strain evidence="18 19">D4M1</strain>
    </source>
</reference>
<comment type="cofactor">
    <cofactor evidence="14 15">
        <name>Mn(2+)</name>
        <dbReference type="ChEBI" id="CHEBI:29035"/>
    </cofactor>
    <cofactor evidence="14 15">
        <name>Mg(2+)</name>
        <dbReference type="ChEBI" id="CHEBI:18420"/>
    </cofactor>
    <text evidence="14 15">Manganese or magnesium. Binds 1 divalent metal ion per monomer in the absence of substrate. May bind a second metal ion after substrate binding.</text>
</comment>
<evidence type="ECO:0000256" key="6">
    <source>
        <dbReference type="ARBA" id="ARBA00012180"/>
    </source>
</evidence>
<dbReference type="RefSeq" id="WP_138577549.1">
    <property type="nucleotide sequence ID" value="NZ_CP040818.1"/>
</dbReference>
<comment type="subcellular location">
    <subcellularLocation>
        <location evidence="4 14">Cytoplasm</location>
    </subcellularLocation>
</comment>
<evidence type="ECO:0000256" key="14">
    <source>
        <dbReference type="HAMAP-Rule" id="MF_00052"/>
    </source>
</evidence>
<dbReference type="GO" id="GO:0003723">
    <property type="term" value="F:RNA binding"/>
    <property type="evidence" value="ECO:0007669"/>
    <property type="project" value="UniProtKB-UniRule"/>
</dbReference>
<dbReference type="InterPro" id="IPR012337">
    <property type="entry name" value="RNaseH-like_sf"/>
</dbReference>
<dbReference type="KEGG" id="ppru:FDP22_03275"/>
<evidence type="ECO:0000256" key="9">
    <source>
        <dbReference type="ARBA" id="ARBA00022722"/>
    </source>
</evidence>
<dbReference type="InterPro" id="IPR001352">
    <property type="entry name" value="RNase_HII/HIII"/>
</dbReference>
<dbReference type="Proteomes" id="UP000305888">
    <property type="component" value="Chromosome"/>
</dbReference>
<dbReference type="EMBL" id="CP040818">
    <property type="protein sequence ID" value="QDL90893.1"/>
    <property type="molecule type" value="Genomic_DNA"/>
</dbReference>
<keyword evidence="8 14" id="KW-0963">Cytoplasm</keyword>
<evidence type="ECO:0000259" key="17">
    <source>
        <dbReference type="PROSITE" id="PS51975"/>
    </source>
</evidence>
<keyword evidence="10 14" id="KW-0479">Metal-binding</keyword>
<dbReference type="InterPro" id="IPR024567">
    <property type="entry name" value="RNase_HII/HIII_dom"/>
</dbReference>
<evidence type="ECO:0000313" key="18">
    <source>
        <dbReference type="EMBL" id="QDL90893.1"/>
    </source>
</evidence>
<dbReference type="InterPro" id="IPR022898">
    <property type="entry name" value="RNase_HII"/>
</dbReference>
<comment type="similarity">
    <text evidence="5 14 16">Belongs to the RNase HII family.</text>
</comment>
<dbReference type="Gene3D" id="3.30.420.10">
    <property type="entry name" value="Ribonuclease H-like superfamily/Ribonuclease H"/>
    <property type="match status" value="1"/>
</dbReference>
<proteinExistence type="inferred from homology"/>
<feature type="binding site" evidence="14 15">
    <location>
        <position position="21"/>
    </location>
    <ligand>
        <name>a divalent metal cation</name>
        <dbReference type="ChEBI" id="CHEBI:60240"/>
    </ligand>
</feature>
<dbReference type="GO" id="GO:0005737">
    <property type="term" value="C:cytoplasm"/>
    <property type="evidence" value="ECO:0007669"/>
    <property type="project" value="UniProtKB-SubCell"/>
</dbReference>
<evidence type="ECO:0000256" key="15">
    <source>
        <dbReference type="PROSITE-ProRule" id="PRU01319"/>
    </source>
</evidence>
<dbReference type="GO" id="GO:0030145">
    <property type="term" value="F:manganese ion binding"/>
    <property type="evidence" value="ECO:0007669"/>
    <property type="project" value="UniProtKB-UniRule"/>
</dbReference>
<dbReference type="AlphaFoldDB" id="A0A5B8FXU1"/>
<dbReference type="GO" id="GO:0006298">
    <property type="term" value="P:mismatch repair"/>
    <property type="evidence" value="ECO:0007669"/>
    <property type="project" value="TreeGrafter"/>
</dbReference>
<comment type="catalytic activity">
    <reaction evidence="1 14 15 16">
        <text>Endonucleolytic cleavage to 5'-phosphomonoester.</text>
        <dbReference type="EC" id="3.1.26.4"/>
    </reaction>
</comment>
<evidence type="ECO:0000256" key="13">
    <source>
        <dbReference type="ARBA" id="ARBA00023211"/>
    </source>
</evidence>
<evidence type="ECO:0000256" key="7">
    <source>
        <dbReference type="ARBA" id="ARBA00019179"/>
    </source>
</evidence>
<name>A0A5B8FXU1_9RHOB</name>
<dbReference type="EC" id="3.1.26.4" evidence="6 14"/>
<evidence type="ECO:0000313" key="19">
    <source>
        <dbReference type="Proteomes" id="UP000305888"/>
    </source>
</evidence>
<evidence type="ECO:0000256" key="1">
    <source>
        <dbReference type="ARBA" id="ARBA00000077"/>
    </source>
</evidence>
<dbReference type="SUPFAM" id="SSF53098">
    <property type="entry name" value="Ribonuclease H-like"/>
    <property type="match status" value="1"/>
</dbReference>
<evidence type="ECO:0000256" key="4">
    <source>
        <dbReference type="ARBA" id="ARBA00004496"/>
    </source>
</evidence>
<organism evidence="18 19">
    <name type="scientific">Paroceanicella profunda</name>
    <dbReference type="NCBI Taxonomy" id="2579971"/>
    <lineage>
        <taxon>Bacteria</taxon>
        <taxon>Pseudomonadati</taxon>
        <taxon>Pseudomonadota</taxon>
        <taxon>Alphaproteobacteria</taxon>
        <taxon>Rhodobacterales</taxon>
        <taxon>Paracoccaceae</taxon>
        <taxon>Paroceanicella</taxon>
    </lineage>
</organism>
<dbReference type="PROSITE" id="PS51975">
    <property type="entry name" value="RNASE_H_2"/>
    <property type="match status" value="1"/>
</dbReference>
<dbReference type="PANTHER" id="PTHR10954:SF18">
    <property type="entry name" value="RIBONUCLEASE HII"/>
    <property type="match status" value="1"/>
</dbReference>
<gene>
    <name evidence="14" type="primary">rnhB</name>
    <name evidence="18" type="ORF">FDP22_03275</name>
</gene>
<evidence type="ECO:0000256" key="12">
    <source>
        <dbReference type="ARBA" id="ARBA00022801"/>
    </source>
</evidence>
<feature type="domain" description="RNase H type-2" evidence="17">
    <location>
        <begin position="15"/>
        <end position="203"/>
    </location>
</feature>
<keyword evidence="11 14" id="KW-0255">Endonuclease</keyword>
<dbReference type="GO" id="GO:0004523">
    <property type="term" value="F:RNA-DNA hybrid ribonuclease activity"/>
    <property type="evidence" value="ECO:0007669"/>
    <property type="project" value="UniProtKB-UniRule"/>
</dbReference>
<dbReference type="PANTHER" id="PTHR10954">
    <property type="entry name" value="RIBONUCLEASE H2 SUBUNIT A"/>
    <property type="match status" value="1"/>
</dbReference>
<dbReference type="CDD" id="cd07182">
    <property type="entry name" value="RNase_HII_bacteria_HII_like"/>
    <property type="match status" value="1"/>
</dbReference>
<keyword evidence="9 14" id="KW-0540">Nuclease</keyword>
<dbReference type="HAMAP" id="MF_00052_B">
    <property type="entry name" value="RNase_HII_B"/>
    <property type="match status" value="1"/>
</dbReference>
<keyword evidence="12 14" id="KW-0378">Hydrolase</keyword>
<comment type="function">
    <text evidence="3 14 16">Endonuclease that specifically degrades the RNA of RNA-DNA hybrids.</text>
</comment>
<dbReference type="GO" id="GO:0043137">
    <property type="term" value="P:DNA replication, removal of RNA primer"/>
    <property type="evidence" value="ECO:0007669"/>
    <property type="project" value="TreeGrafter"/>
</dbReference>
<dbReference type="GO" id="GO:0032299">
    <property type="term" value="C:ribonuclease H2 complex"/>
    <property type="evidence" value="ECO:0007669"/>
    <property type="project" value="TreeGrafter"/>
</dbReference>